<accession>A0A5R8KAE2</accession>
<dbReference type="AlphaFoldDB" id="A0A5R8KAE2"/>
<keyword evidence="3" id="KW-1185">Reference proteome</keyword>
<gene>
    <name evidence="2" type="ORF">FEM03_18055</name>
</gene>
<dbReference type="EMBL" id="VAUV01000014">
    <property type="protein sequence ID" value="TLD69276.1"/>
    <property type="molecule type" value="Genomic_DNA"/>
</dbReference>
<feature type="signal peptide" evidence="1">
    <location>
        <begin position="1"/>
        <end position="27"/>
    </location>
</feature>
<name>A0A5R8KAE2_9BACT</name>
<sequence length="284" mass="31598">MKMQATQPKRTLLTATSLVILSPWLMAGEKDIVPVQGPLKAAETSMDIPSSFHKYYGQRVNSWKDSERAIAKVDMDADMNMDGHISNTDPADGGAFEGTPPGLQVGVGEMTKTVIRVRPYRVDFDGEVVIGLEVAGINRSDRSGQFGSFDEEVSSTGRIRVWRDSGRTELLLDSANPDKRYVEFTTQYRVYPYNLPDAIPRIVYVEGVSSSKNHIGDLRLLLTCSHRKIGSSPQQFVESRKVLLKSFRTSFDHILFTVLPQAAQKEFINNNAEGVWLNVGPSTK</sequence>
<dbReference type="Proteomes" id="UP000306196">
    <property type="component" value="Unassembled WGS sequence"/>
</dbReference>
<organism evidence="2 3">
    <name type="scientific">Phragmitibacter flavus</name>
    <dbReference type="NCBI Taxonomy" id="2576071"/>
    <lineage>
        <taxon>Bacteria</taxon>
        <taxon>Pseudomonadati</taxon>
        <taxon>Verrucomicrobiota</taxon>
        <taxon>Verrucomicrobiia</taxon>
        <taxon>Verrucomicrobiales</taxon>
        <taxon>Verrucomicrobiaceae</taxon>
        <taxon>Phragmitibacter</taxon>
    </lineage>
</organism>
<reference evidence="2 3" key="1">
    <citation type="submission" date="2019-05" db="EMBL/GenBank/DDBJ databases">
        <title>Verrucobacter flavum gen. nov., sp. nov. a new member of the family Verrucomicrobiaceae.</title>
        <authorList>
            <person name="Szuroczki S."/>
            <person name="Abbaszade G."/>
            <person name="Szabo A."/>
            <person name="Felfoldi T."/>
            <person name="Schumann P."/>
            <person name="Boka K."/>
            <person name="Keki Z."/>
            <person name="Toumi M."/>
            <person name="Toth E."/>
        </authorList>
    </citation>
    <scope>NUCLEOTIDE SEQUENCE [LARGE SCALE GENOMIC DNA]</scope>
    <source>
        <strain evidence="2 3">MG-N-17</strain>
    </source>
</reference>
<evidence type="ECO:0000313" key="2">
    <source>
        <dbReference type="EMBL" id="TLD69276.1"/>
    </source>
</evidence>
<evidence type="ECO:0000313" key="3">
    <source>
        <dbReference type="Proteomes" id="UP000306196"/>
    </source>
</evidence>
<keyword evidence="1" id="KW-0732">Signal</keyword>
<dbReference type="OrthoDB" id="184257at2"/>
<evidence type="ECO:0000256" key="1">
    <source>
        <dbReference type="SAM" id="SignalP"/>
    </source>
</evidence>
<comment type="caution">
    <text evidence="2">The sequence shown here is derived from an EMBL/GenBank/DDBJ whole genome shotgun (WGS) entry which is preliminary data.</text>
</comment>
<proteinExistence type="predicted"/>
<protein>
    <submittedName>
        <fullName evidence="2">Uncharacterized protein</fullName>
    </submittedName>
</protein>
<dbReference type="RefSeq" id="WP_138087691.1">
    <property type="nucleotide sequence ID" value="NZ_VAUV01000014.1"/>
</dbReference>
<feature type="chain" id="PRO_5024418654" evidence="1">
    <location>
        <begin position="28"/>
        <end position="284"/>
    </location>
</feature>